<dbReference type="SUPFAM" id="SSF63829">
    <property type="entry name" value="Calcium-dependent phosphotriesterase"/>
    <property type="match status" value="1"/>
</dbReference>
<dbReference type="Proteomes" id="UP000658127">
    <property type="component" value="Unassembled WGS sequence"/>
</dbReference>
<organism evidence="2 3">
    <name type="scientific">Nocardia rhizosphaerihabitans</name>
    <dbReference type="NCBI Taxonomy" id="1691570"/>
    <lineage>
        <taxon>Bacteria</taxon>
        <taxon>Bacillati</taxon>
        <taxon>Actinomycetota</taxon>
        <taxon>Actinomycetes</taxon>
        <taxon>Mycobacteriales</taxon>
        <taxon>Nocardiaceae</taxon>
        <taxon>Nocardia</taxon>
    </lineage>
</organism>
<accession>A0ABQ2K5M9</accession>
<feature type="chain" id="PRO_5046775738" description="SMP-30/Gluconolactonase/LRE-like region domain-containing protein" evidence="1">
    <location>
        <begin position="34"/>
        <end position="324"/>
    </location>
</feature>
<evidence type="ECO:0000313" key="3">
    <source>
        <dbReference type="Proteomes" id="UP000658127"/>
    </source>
</evidence>
<name>A0ABQ2K5M9_9NOCA</name>
<gene>
    <name evidence="2" type="ORF">GCM10011610_02150</name>
</gene>
<feature type="signal peptide" evidence="1">
    <location>
        <begin position="1"/>
        <end position="33"/>
    </location>
</feature>
<dbReference type="Gene3D" id="2.120.10.30">
    <property type="entry name" value="TolB, C-terminal domain"/>
    <property type="match status" value="1"/>
</dbReference>
<evidence type="ECO:0008006" key="4">
    <source>
        <dbReference type="Google" id="ProtNLM"/>
    </source>
</evidence>
<evidence type="ECO:0000256" key="1">
    <source>
        <dbReference type="SAM" id="SignalP"/>
    </source>
</evidence>
<proteinExistence type="predicted"/>
<dbReference type="RefSeq" id="WP_189022791.1">
    <property type="nucleotide sequence ID" value="NZ_BMNE01000001.1"/>
</dbReference>
<evidence type="ECO:0000313" key="2">
    <source>
        <dbReference type="EMBL" id="GGN66797.1"/>
    </source>
</evidence>
<protein>
    <recommendedName>
        <fullName evidence="4">SMP-30/Gluconolactonase/LRE-like region domain-containing protein</fullName>
    </recommendedName>
</protein>
<dbReference type="InterPro" id="IPR011042">
    <property type="entry name" value="6-blade_b-propeller_TolB-like"/>
</dbReference>
<comment type="caution">
    <text evidence="2">The sequence shown here is derived from an EMBL/GenBank/DDBJ whole genome shotgun (WGS) entry which is preliminary data.</text>
</comment>
<reference evidence="3" key="1">
    <citation type="journal article" date="2019" name="Int. J. Syst. Evol. Microbiol.">
        <title>The Global Catalogue of Microorganisms (GCM) 10K type strain sequencing project: providing services to taxonomists for standard genome sequencing and annotation.</title>
        <authorList>
            <consortium name="The Broad Institute Genomics Platform"/>
            <consortium name="The Broad Institute Genome Sequencing Center for Infectious Disease"/>
            <person name="Wu L."/>
            <person name="Ma J."/>
        </authorList>
    </citation>
    <scope>NUCLEOTIDE SEQUENCE [LARGE SCALE GENOMIC DNA]</scope>
    <source>
        <strain evidence="3">CGMCC 4.7329</strain>
    </source>
</reference>
<dbReference type="EMBL" id="BMNE01000001">
    <property type="protein sequence ID" value="GGN66797.1"/>
    <property type="molecule type" value="Genomic_DNA"/>
</dbReference>
<keyword evidence="3" id="KW-1185">Reference proteome</keyword>
<sequence>MLRRSGPRVIRCLATALAAVALTGLGPIAPAHAQAGCAQGWQADIIAADLGGLENLEYDGAGGFYVTGIVEGELLHVDEDGKVTTILTGLDAPAGLRLSGDILYFITGDGTTPQGGGTLRRLHLPTGEVTVLLPDLVQPNGLLLLPDGDLLISQLSIPWPPVGISRYRPATGEFTLAWSPVPRPNGLALTPDRAAVFTDDVATSHILRVPLDAPHNPTTVATVPDGLFPGLDDLDATASGLAFVAGDYSGSVYQIDTATGHRCTIATGWTTPRGPLPERPPIGPTSARIAPDGNSWALFVTSIDGTLRRLRPPATIDLTPPLPR</sequence>
<keyword evidence="1" id="KW-0732">Signal</keyword>